<protein>
    <submittedName>
        <fullName evidence="1">Uncharacterized protein</fullName>
    </submittedName>
</protein>
<evidence type="ECO:0000313" key="1">
    <source>
        <dbReference type="EMBL" id="STE86802.1"/>
    </source>
</evidence>
<accession>A0A376KWJ6</accession>
<sequence>MAGWGANALSGHKNPQIQLIASPCRPDKRSASGNASCFIIPSATFQQTQAPPGLPGRNISRQIHYRPDLVSRFSSTVCAPCSFRFVNKPSRRINMPGSTNGNENISHRQRHINFIHAEWHFAKPKRRAGARVPGTGNNGIYLLA</sequence>
<proteinExistence type="predicted"/>
<reference evidence="1 2" key="1">
    <citation type="submission" date="2018-06" db="EMBL/GenBank/DDBJ databases">
        <authorList>
            <consortium name="Pathogen Informatics"/>
            <person name="Doyle S."/>
        </authorList>
    </citation>
    <scope>NUCLEOTIDE SEQUENCE [LARGE SCALE GENOMIC DNA]</scope>
    <source>
        <strain evidence="1 2">NCTC10418</strain>
    </source>
</reference>
<dbReference type="Proteomes" id="UP000255460">
    <property type="component" value="Unassembled WGS sequence"/>
</dbReference>
<organism evidence="1 2">
    <name type="scientific">Escherichia coli</name>
    <dbReference type="NCBI Taxonomy" id="562"/>
    <lineage>
        <taxon>Bacteria</taxon>
        <taxon>Pseudomonadati</taxon>
        <taxon>Pseudomonadota</taxon>
        <taxon>Gammaproteobacteria</taxon>
        <taxon>Enterobacterales</taxon>
        <taxon>Enterobacteriaceae</taxon>
        <taxon>Escherichia</taxon>
    </lineage>
</organism>
<gene>
    <name evidence="1" type="ORF">NCTC10418_04457</name>
</gene>
<dbReference type="AlphaFoldDB" id="A0A376KWJ6"/>
<name>A0A376KWJ6_ECOLX</name>
<evidence type="ECO:0000313" key="2">
    <source>
        <dbReference type="Proteomes" id="UP000255460"/>
    </source>
</evidence>
<dbReference type="EMBL" id="UFZQ01000001">
    <property type="protein sequence ID" value="STE86802.1"/>
    <property type="molecule type" value="Genomic_DNA"/>
</dbReference>